<feature type="transmembrane region" description="Helical" evidence="10">
    <location>
        <begin position="231"/>
        <end position="248"/>
    </location>
</feature>
<keyword evidence="5 10" id="KW-0276">Fatty acid metabolism</keyword>
<feature type="transmembrane region" description="Helical" evidence="10">
    <location>
        <begin position="114"/>
        <end position="133"/>
    </location>
</feature>
<keyword evidence="3 10" id="KW-0808">Transferase</keyword>
<dbReference type="GO" id="GO:0005789">
    <property type="term" value="C:endoplasmic reticulum membrane"/>
    <property type="evidence" value="ECO:0007669"/>
    <property type="project" value="TreeGrafter"/>
</dbReference>
<evidence type="ECO:0000313" key="11">
    <source>
        <dbReference type="EMBL" id="KAI9564210.1"/>
    </source>
</evidence>
<protein>
    <recommendedName>
        <fullName evidence="10">Elongation of very long chain fatty acids protein</fullName>
        <ecNumber evidence="10">2.3.1.199</ecNumber>
    </recommendedName>
    <alternativeName>
        <fullName evidence="10">Very-long-chain 3-oxoacyl-CoA synthase</fullName>
    </alternativeName>
</protein>
<feature type="transmembrane region" description="Helical" evidence="10">
    <location>
        <begin position="168"/>
        <end position="191"/>
    </location>
</feature>
<evidence type="ECO:0000256" key="5">
    <source>
        <dbReference type="ARBA" id="ARBA00022832"/>
    </source>
</evidence>
<comment type="similarity">
    <text evidence="10">Belongs to the ELO family.</text>
</comment>
<dbReference type="Proteomes" id="UP000820818">
    <property type="component" value="Linkage Group LG1"/>
</dbReference>
<dbReference type="GO" id="GO:0034625">
    <property type="term" value="P:fatty acid elongation, monounsaturated fatty acid"/>
    <property type="evidence" value="ECO:0007669"/>
    <property type="project" value="TreeGrafter"/>
</dbReference>
<sequence length="269" mass="31188">MSPVQTLIYGCSRVWEARDKRTDGWPLTESPLTSILICLAYLFAAKIWGPKLMANRPPYDLRGALVTYNAFQILFNGWMFYRICCVTWLKGYNLICQPVDYSDNEDALQAISMGYFYCISKLIDFLDTLFFVLRKKDNHLTFLHIYHHICMLMTVWIGFRFISGGQSAFLPTVNTLTNVGVHSYYLIAAMGPSFRKYLWWKKYLTIFQMLELVCIGLHGSLLLFVDCGFPSAVSWYYVAQTSIFLLLFKNFHSKAYPTNNNFPCKSKMN</sequence>
<feature type="transmembrane region" description="Helical" evidence="10">
    <location>
        <begin position="145"/>
        <end position="162"/>
    </location>
</feature>
<organism evidence="11 12">
    <name type="scientific">Daphnia sinensis</name>
    <dbReference type="NCBI Taxonomy" id="1820382"/>
    <lineage>
        <taxon>Eukaryota</taxon>
        <taxon>Metazoa</taxon>
        <taxon>Ecdysozoa</taxon>
        <taxon>Arthropoda</taxon>
        <taxon>Crustacea</taxon>
        <taxon>Branchiopoda</taxon>
        <taxon>Diplostraca</taxon>
        <taxon>Cladocera</taxon>
        <taxon>Anomopoda</taxon>
        <taxon>Daphniidae</taxon>
        <taxon>Daphnia</taxon>
        <taxon>Daphnia similis group</taxon>
    </lineage>
</organism>
<dbReference type="InterPro" id="IPR002076">
    <property type="entry name" value="ELO_fam"/>
</dbReference>
<evidence type="ECO:0000256" key="7">
    <source>
        <dbReference type="ARBA" id="ARBA00023098"/>
    </source>
</evidence>
<evidence type="ECO:0000256" key="1">
    <source>
        <dbReference type="ARBA" id="ARBA00004141"/>
    </source>
</evidence>
<dbReference type="GO" id="GO:0019367">
    <property type="term" value="P:fatty acid elongation, saturated fatty acid"/>
    <property type="evidence" value="ECO:0007669"/>
    <property type="project" value="TreeGrafter"/>
</dbReference>
<keyword evidence="4 10" id="KW-0812">Transmembrane</keyword>
<accession>A0AAD5Q298</accession>
<dbReference type="EMBL" id="WJBH02000001">
    <property type="protein sequence ID" value="KAI9564210.1"/>
    <property type="molecule type" value="Genomic_DNA"/>
</dbReference>
<evidence type="ECO:0000256" key="2">
    <source>
        <dbReference type="ARBA" id="ARBA00022516"/>
    </source>
</evidence>
<evidence type="ECO:0000313" key="12">
    <source>
        <dbReference type="Proteomes" id="UP000820818"/>
    </source>
</evidence>
<dbReference type="GO" id="GO:0009922">
    <property type="term" value="F:fatty acid elongase activity"/>
    <property type="evidence" value="ECO:0007669"/>
    <property type="project" value="UniProtKB-EC"/>
</dbReference>
<comment type="caution">
    <text evidence="11">The sequence shown here is derived from an EMBL/GenBank/DDBJ whole genome shotgun (WGS) entry which is preliminary data.</text>
</comment>
<evidence type="ECO:0000256" key="3">
    <source>
        <dbReference type="ARBA" id="ARBA00022679"/>
    </source>
</evidence>
<evidence type="ECO:0000256" key="9">
    <source>
        <dbReference type="ARBA" id="ARBA00023160"/>
    </source>
</evidence>
<evidence type="ECO:0000256" key="8">
    <source>
        <dbReference type="ARBA" id="ARBA00023136"/>
    </source>
</evidence>
<evidence type="ECO:0000256" key="10">
    <source>
        <dbReference type="RuleBase" id="RU361115"/>
    </source>
</evidence>
<comment type="subcellular location">
    <subcellularLocation>
        <location evidence="1">Membrane</location>
        <topology evidence="1">Multi-pass membrane protein</topology>
    </subcellularLocation>
</comment>
<keyword evidence="8 10" id="KW-0472">Membrane</keyword>
<gene>
    <name evidence="11" type="ORF">GHT06_007948</name>
</gene>
<feature type="transmembrane region" description="Helical" evidence="10">
    <location>
        <begin position="61"/>
        <end position="81"/>
    </location>
</feature>
<dbReference type="GO" id="GO:0034626">
    <property type="term" value="P:fatty acid elongation, polyunsaturated fatty acid"/>
    <property type="evidence" value="ECO:0007669"/>
    <property type="project" value="TreeGrafter"/>
</dbReference>
<keyword evidence="9 10" id="KW-0275">Fatty acid biosynthesis</keyword>
<keyword evidence="12" id="KW-1185">Reference proteome</keyword>
<reference evidence="11 12" key="1">
    <citation type="submission" date="2022-05" db="EMBL/GenBank/DDBJ databases">
        <title>A multi-omics perspective on studying reproductive biology in Daphnia sinensis.</title>
        <authorList>
            <person name="Jia J."/>
        </authorList>
    </citation>
    <scope>NUCLEOTIDE SEQUENCE [LARGE SCALE GENOMIC DNA]</scope>
    <source>
        <strain evidence="11 12">WSL</strain>
    </source>
</reference>
<dbReference type="AlphaFoldDB" id="A0AAD5Q298"/>
<dbReference type="Pfam" id="PF01151">
    <property type="entry name" value="ELO"/>
    <property type="match status" value="1"/>
</dbReference>
<dbReference type="EC" id="2.3.1.199" evidence="10"/>
<keyword evidence="6 10" id="KW-1133">Transmembrane helix</keyword>
<feature type="transmembrane region" description="Helical" evidence="10">
    <location>
        <begin position="31"/>
        <end position="49"/>
    </location>
</feature>
<evidence type="ECO:0000256" key="4">
    <source>
        <dbReference type="ARBA" id="ARBA00022692"/>
    </source>
</evidence>
<dbReference type="PANTHER" id="PTHR11157">
    <property type="entry name" value="FATTY ACID ACYL TRANSFERASE-RELATED"/>
    <property type="match status" value="1"/>
</dbReference>
<dbReference type="GO" id="GO:0030148">
    <property type="term" value="P:sphingolipid biosynthetic process"/>
    <property type="evidence" value="ECO:0007669"/>
    <property type="project" value="TreeGrafter"/>
</dbReference>
<keyword evidence="7 10" id="KW-0443">Lipid metabolism</keyword>
<dbReference type="GO" id="GO:0042761">
    <property type="term" value="P:very long-chain fatty acid biosynthetic process"/>
    <property type="evidence" value="ECO:0007669"/>
    <property type="project" value="TreeGrafter"/>
</dbReference>
<keyword evidence="2 10" id="KW-0444">Lipid biosynthesis</keyword>
<comment type="catalytic activity">
    <reaction evidence="10">
        <text>a very-long-chain acyl-CoA + malonyl-CoA + H(+) = a very-long-chain 3-oxoacyl-CoA + CO2 + CoA</text>
        <dbReference type="Rhea" id="RHEA:32727"/>
        <dbReference type="ChEBI" id="CHEBI:15378"/>
        <dbReference type="ChEBI" id="CHEBI:16526"/>
        <dbReference type="ChEBI" id="CHEBI:57287"/>
        <dbReference type="ChEBI" id="CHEBI:57384"/>
        <dbReference type="ChEBI" id="CHEBI:90725"/>
        <dbReference type="ChEBI" id="CHEBI:90736"/>
        <dbReference type="EC" id="2.3.1.199"/>
    </reaction>
</comment>
<dbReference type="PANTHER" id="PTHR11157:SF69">
    <property type="entry name" value="ELONGATION OF VERY LONG CHAIN FATTY ACIDS PROTEIN 7"/>
    <property type="match status" value="1"/>
</dbReference>
<proteinExistence type="inferred from homology"/>
<evidence type="ECO:0000256" key="6">
    <source>
        <dbReference type="ARBA" id="ARBA00022989"/>
    </source>
</evidence>
<feature type="transmembrane region" description="Helical" evidence="10">
    <location>
        <begin position="203"/>
        <end position="225"/>
    </location>
</feature>
<name>A0AAD5Q298_9CRUS</name>